<dbReference type="AlphaFoldDB" id="A0A0L0HPK2"/>
<dbReference type="GO" id="GO:1904262">
    <property type="term" value="P:negative regulation of TORC1 signaling"/>
    <property type="evidence" value="ECO:0007669"/>
    <property type="project" value="TreeGrafter"/>
</dbReference>
<proteinExistence type="predicted"/>
<dbReference type="SUPFAM" id="SSF160651">
    <property type="entry name" value="FLJ32549 C-terminal domain-like"/>
    <property type="match status" value="1"/>
</dbReference>
<dbReference type="GO" id="GO:0061462">
    <property type="term" value="P:protein localization to lysosome"/>
    <property type="evidence" value="ECO:0007669"/>
    <property type="project" value="TreeGrafter"/>
</dbReference>
<dbReference type="SUPFAM" id="SSF158548">
    <property type="entry name" value="FLJ32549 domain-like"/>
    <property type="match status" value="1"/>
</dbReference>
<dbReference type="GO" id="GO:0042149">
    <property type="term" value="P:cellular response to glucose starvation"/>
    <property type="evidence" value="ECO:0007669"/>
    <property type="project" value="TreeGrafter"/>
</dbReference>
<keyword evidence="2" id="KW-1185">Reference proteome</keyword>
<dbReference type="EMBL" id="KQ257452">
    <property type="protein sequence ID" value="KND02988.1"/>
    <property type="molecule type" value="Genomic_DNA"/>
</dbReference>
<dbReference type="GeneID" id="27685681"/>
<dbReference type="PANTHER" id="PTHR31581">
    <property type="entry name" value="KICSTOR COMPLEX PROTEIN C12ORF66"/>
    <property type="match status" value="1"/>
</dbReference>
<dbReference type="OMA" id="PQKFINA"/>
<gene>
    <name evidence="1" type="ORF">SPPG_02062</name>
</gene>
<name>A0A0L0HPK2_SPIPD</name>
<dbReference type="Pfam" id="PF09404">
    <property type="entry name" value="C12orf66_like"/>
    <property type="match status" value="2"/>
</dbReference>
<organism evidence="1 2">
    <name type="scientific">Spizellomyces punctatus (strain DAOM BR117)</name>
    <dbReference type="NCBI Taxonomy" id="645134"/>
    <lineage>
        <taxon>Eukaryota</taxon>
        <taxon>Fungi</taxon>
        <taxon>Fungi incertae sedis</taxon>
        <taxon>Chytridiomycota</taxon>
        <taxon>Chytridiomycota incertae sedis</taxon>
        <taxon>Chytridiomycetes</taxon>
        <taxon>Spizellomycetales</taxon>
        <taxon>Spizellomycetaceae</taxon>
        <taxon>Spizellomyces</taxon>
    </lineage>
</organism>
<dbReference type="InterPro" id="IPR018544">
    <property type="entry name" value="KICS_2"/>
</dbReference>
<dbReference type="eggNOG" id="ENOG502QTBE">
    <property type="taxonomic scope" value="Eukaryota"/>
</dbReference>
<reference evidence="1 2" key="1">
    <citation type="submission" date="2009-08" db="EMBL/GenBank/DDBJ databases">
        <title>The Genome Sequence of Spizellomyces punctatus strain DAOM BR117.</title>
        <authorList>
            <consortium name="The Broad Institute Genome Sequencing Platform"/>
            <person name="Russ C."/>
            <person name="Cuomo C."/>
            <person name="Shea T."/>
            <person name="Young S.K."/>
            <person name="Zeng Q."/>
            <person name="Koehrsen M."/>
            <person name="Haas B."/>
            <person name="Borodovsky M."/>
            <person name="Guigo R."/>
            <person name="Alvarado L."/>
            <person name="Berlin A."/>
            <person name="Bochicchio J."/>
            <person name="Borenstein D."/>
            <person name="Chapman S."/>
            <person name="Chen Z."/>
            <person name="Engels R."/>
            <person name="Freedman E."/>
            <person name="Gellesch M."/>
            <person name="Goldberg J."/>
            <person name="Griggs A."/>
            <person name="Gujja S."/>
            <person name="Heiman D."/>
            <person name="Hepburn T."/>
            <person name="Howarth C."/>
            <person name="Jen D."/>
            <person name="Larson L."/>
            <person name="Lewis B."/>
            <person name="Mehta T."/>
            <person name="Park D."/>
            <person name="Pearson M."/>
            <person name="Roberts A."/>
            <person name="Saif S."/>
            <person name="Shenoy N."/>
            <person name="Sisk P."/>
            <person name="Stolte C."/>
            <person name="Sykes S."/>
            <person name="Thomson T."/>
            <person name="Walk T."/>
            <person name="White J."/>
            <person name="Yandava C."/>
            <person name="Burger G."/>
            <person name="Gray M.W."/>
            <person name="Holland P.W.H."/>
            <person name="King N."/>
            <person name="Lang F.B.F."/>
            <person name="Roger A.J."/>
            <person name="Ruiz-Trillo I."/>
            <person name="Lander E."/>
            <person name="Nusbaum C."/>
        </authorList>
    </citation>
    <scope>NUCLEOTIDE SEQUENCE [LARGE SCALE GENOMIC DNA]</scope>
    <source>
        <strain evidence="1 2">DAOM BR117</strain>
    </source>
</reference>
<dbReference type="GO" id="GO:0034198">
    <property type="term" value="P:cellular response to amino acid starvation"/>
    <property type="evidence" value="ECO:0007669"/>
    <property type="project" value="TreeGrafter"/>
</dbReference>
<dbReference type="InterPro" id="IPR038060">
    <property type="entry name" value="C12orf66-like_central_sf"/>
</dbReference>
<accession>A0A0L0HPK2</accession>
<dbReference type="PANTHER" id="PTHR31581:SF1">
    <property type="entry name" value="KICSTOR SUBUNIT 2"/>
    <property type="match status" value="1"/>
</dbReference>
<protein>
    <submittedName>
        <fullName evidence="1">Uncharacterized protein</fullName>
    </submittedName>
</protein>
<evidence type="ECO:0000313" key="2">
    <source>
        <dbReference type="Proteomes" id="UP000053201"/>
    </source>
</evidence>
<dbReference type="InParanoid" id="A0A0L0HPK2"/>
<dbReference type="OrthoDB" id="18134at2759"/>
<dbReference type="Proteomes" id="UP000053201">
    <property type="component" value="Unassembled WGS sequence"/>
</dbReference>
<dbReference type="Gene3D" id="1.10.3450.30">
    <property type="match status" value="1"/>
</dbReference>
<dbReference type="VEuPathDB" id="FungiDB:SPPG_02062"/>
<dbReference type="Gene3D" id="3.30.450.240">
    <property type="match status" value="1"/>
</dbReference>
<sequence>MDLQTAIDAIIKLDQSRLSGVTSQIPEPGVLRIITSLAAYEQAYVAFSFLRQRLFRRDNLEAAYHEVTLAISQLQSMENNVNLPPTAVLQSLTMWCDVREKMVKVYQTLSSFDFLDEGTCERLAADVNVISKLDLPFMVRTLGQSVHVLGLEVRSMLHLLLAELAIEQYSFKDASFHLFVAHDSLRKWESILIGNLKGNHASGDKKLNCSRELLSFMRRFAFSVANKIAIFFHRIITEKRVHLVPLSPIADGNSDAVGPALHLLAHYRRHTSAFNISLIYLIRPNIPFCAEGYTCSKRTTNEQLTGIQSFPAICSVPSDPPMEHWPNMISILQQELLPATSGNNPTRNDRLSGGYYSNLMTAYFKKSTASTPRSKGKPVHFYDKKVNATYILARVVPRIVVSIIFIGKHEERRGGHTNGFIDKLARQLEHGNVLASIHLR</sequence>
<dbReference type="STRING" id="645134.A0A0L0HPK2"/>
<evidence type="ECO:0000313" key="1">
    <source>
        <dbReference type="EMBL" id="KND02988.1"/>
    </source>
</evidence>
<dbReference type="RefSeq" id="XP_016611027.1">
    <property type="nucleotide sequence ID" value="XM_016750365.1"/>
</dbReference>